<feature type="transmembrane region" description="Helical" evidence="14">
    <location>
        <begin position="404"/>
        <end position="426"/>
    </location>
</feature>
<dbReference type="EMBL" id="AP029265">
    <property type="protein sequence ID" value="BFF98120.1"/>
    <property type="molecule type" value="Genomic_DNA"/>
</dbReference>
<dbReference type="GO" id="GO:0016020">
    <property type="term" value="C:membrane"/>
    <property type="evidence" value="ECO:0007669"/>
    <property type="project" value="UniProtKB-SubCell"/>
</dbReference>
<keyword evidence="13 14" id="KW-0472">Membrane</keyword>
<evidence type="ECO:0000256" key="2">
    <source>
        <dbReference type="ARBA" id="ARBA00004760"/>
    </source>
</evidence>
<keyword evidence="15" id="KW-0732">Signal</keyword>
<dbReference type="GO" id="GO:0046872">
    <property type="term" value="F:metal ion binding"/>
    <property type="evidence" value="ECO:0007669"/>
    <property type="project" value="UniProtKB-KW"/>
</dbReference>
<reference evidence="17 18" key="1">
    <citation type="submission" date="2024-02" db="EMBL/GenBank/DDBJ databases">
        <title>A chromosome-level genome assembly of Drosophila madeirensis, a fruit fly species endemic to Madeira island.</title>
        <authorList>
            <person name="Tomihara K."/>
            <person name="Llopart A."/>
            <person name="Yamamoto D."/>
        </authorList>
    </citation>
    <scope>NUCLEOTIDE SEQUENCE [LARGE SCALE GENOMIC DNA]</scope>
    <source>
        <strain evidence="17 18">RF1</strain>
    </source>
</reference>
<keyword evidence="12" id="KW-0443">Lipid metabolism</keyword>
<evidence type="ECO:0000256" key="3">
    <source>
        <dbReference type="ARBA" id="ARBA00004991"/>
    </source>
</evidence>
<feature type="signal peptide" evidence="15">
    <location>
        <begin position="1"/>
        <end position="21"/>
    </location>
</feature>
<dbReference type="GO" id="GO:0004767">
    <property type="term" value="F:sphingomyelin phosphodiesterase activity"/>
    <property type="evidence" value="ECO:0007669"/>
    <property type="project" value="UniProtKB-EC"/>
</dbReference>
<comment type="similarity">
    <text evidence="4">Belongs to the neutral sphingomyelinase family.</text>
</comment>
<evidence type="ECO:0000313" key="18">
    <source>
        <dbReference type="Proteomes" id="UP001500889"/>
    </source>
</evidence>
<dbReference type="GO" id="GO:0006665">
    <property type="term" value="P:sphingolipid metabolic process"/>
    <property type="evidence" value="ECO:0007669"/>
    <property type="project" value="UniProtKB-KW"/>
</dbReference>
<evidence type="ECO:0000313" key="17">
    <source>
        <dbReference type="EMBL" id="BFF98120.1"/>
    </source>
</evidence>
<feature type="transmembrane region" description="Helical" evidence="14">
    <location>
        <begin position="376"/>
        <end position="397"/>
    </location>
</feature>
<proteinExistence type="inferred from homology"/>
<keyword evidence="9" id="KW-0460">Magnesium</keyword>
<evidence type="ECO:0000256" key="1">
    <source>
        <dbReference type="ARBA" id="ARBA00004141"/>
    </source>
</evidence>
<gene>
    <name evidence="17" type="ORF">DMAD_06373</name>
</gene>
<dbReference type="Gene3D" id="3.60.10.10">
    <property type="entry name" value="Endonuclease/exonuclease/phosphatase"/>
    <property type="match status" value="1"/>
</dbReference>
<evidence type="ECO:0000256" key="13">
    <source>
        <dbReference type="ARBA" id="ARBA00023136"/>
    </source>
</evidence>
<comment type="pathway">
    <text evidence="2">Lipid metabolism; sphingolipid metabolism.</text>
</comment>
<evidence type="ECO:0000256" key="14">
    <source>
        <dbReference type="SAM" id="Phobius"/>
    </source>
</evidence>
<evidence type="ECO:0000256" key="15">
    <source>
        <dbReference type="SAM" id="SignalP"/>
    </source>
</evidence>
<dbReference type="Pfam" id="PF03372">
    <property type="entry name" value="Exo_endo_phos"/>
    <property type="match status" value="1"/>
</dbReference>
<keyword evidence="11 14" id="KW-1133">Transmembrane helix</keyword>
<evidence type="ECO:0000256" key="9">
    <source>
        <dbReference type="ARBA" id="ARBA00022842"/>
    </source>
</evidence>
<dbReference type="PANTHER" id="PTHR16320">
    <property type="entry name" value="SPHINGOMYELINASE FAMILY MEMBER"/>
    <property type="match status" value="1"/>
</dbReference>
<keyword evidence="18" id="KW-1185">Reference proteome</keyword>
<evidence type="ECO:0000256" key="6">
    <source>
        <dbReference type="ARBA" id="ARBA00022692"/>
    </source>
</evidence>
<dbReference type="AlphaFoldDB" id="A0AAU9FS18"/>
<keyword evidence="7" id="KW-0479">Metal-binding</keyword>
<evidence type="ECO:0000256" key="4">
    <source>
        <dbReference type="ARBA" id="ARBA00006335"/>
    </source>
</evidence>
<evidence type="ECO:0000259" key="16">
    <source>
        <dbReference type="Pfam" id="PF03372"/>
    </source>
</evidence>
<sequence>MLLLELNILTLNIWGIPYVSSDRGPRLEAICKELSSGKYDIVSLQEVWAQHDSEQLQEKTASVLPYAHYFHSGVMGAGLLVLSKYPILGTLFHAWSVNGYFHRIQHADWFGGKGVGLCRILIGDQMVHLYNAHLHAEYDNDNDEYKTHRVIQAFDTAQFIEATRGNSVLQILAGDLNAQPQDISYKVLLYTSKMLDSCASDTFRTNECDHNSYTSARALSRNPRGIRIDHIFVRGGDNINAEIVEYTLPFPDRVPGQKFSFSDHEAVLAKLKLSRTTRNTDPGAAGDGAEVATIEVNCEVVEETCPSREQGGGDGPAATIPPTADATAAKCNGSSIRTPDKSCSSIQPLPAARTAALQEALALCDASLLQLNTDRILYYSAATFLFVLLVLLVEFTAPVGMRTIFLLLKFIVFGVILFCVFMASIWNYMERNGVLQGKKSMEIMLHHAQKYEYFY</sequence>
<name>A0AAU9FS18_DROMD</name>
<feature type="domain" description="Endonuclease/exonuclease/phosphatase" evidence="16">
    <location>
        <begin position="9"/>
        <end position="264"/>
    </location>
</feature>
<keyword evidence="8" id="KW-0378">Hydrolase</keyword>
<organism evidence="17 18">
    <name type="scientific">Drosophila madeirensis</name>
    <name type="common">Fruit fly</name>
    <dbReference type="NCBI Taxonomy" id="30013"/>
    <lineage>
        <taxon>Eukaryota</taxon>
        <taxon>Metazoa</taxon>
        <taxon>Ecdysozoa</taxon>
        <taxon>Arthropoda</taxon>
        <taxon>Hexapoda</taxon>
        <taxon>Insecta</taxon>
        <taxon>Pterygota</taxon>
        <taxon>Neoptera</taxon>
        <taxon>Endopterygota</taxon>
        <taxon>Diptera</taxon>
        <taxon>Brachycera</taxon>
        <taxon>Muscomorpha</taxon>
        <taxon>Ephydroidea</taxon>
        <taxon>Drosophilidae</taxon>
        <taxon>Drosophila</taxon>
        <taxon>Sophophora</taxon>
    </lineage>
</organism>
<comment type="pathway">
    <text evidence="3">Sphingolipid metabolism.</text>
</comment>
<protein>
    <recommendedName>
        <fullName evidence="5">sphingomyelin phosphodiesterase</fullName>
        <ecNumber evidence="5">3.1.4.12</ecNumber>
    </recommendedName>
</protein>
<accession>A0AAU9FS18</accession>
<dbReference type="Proteomes" id="UP001500889">
    <property type="component" value="Chromosome J"/>
</dbReference>
<dbReference type="InterPro" id="IPR005135">
    <property type="entry name" value="Endo/exonuclease/phosphatase"/>
</dbReference>
<comment type="subcellular location">
    <subcellularLocation>
        <location evidence="1">Membrane</location>
        <topology evidence="1">Multi-pass membrane protein</topology>
    </subcellularLocation>
</comment>
<dbReference type="InterPro" id="IPR038772">
    <property type="entry name" value="Sph/SMPD2-like"/>
</dbReference>
<dbReference type="InterPro" id="IPR036691">
    <property type="entry name" value="Endo/exonu/phosph_ase_sf"/>
</dbReference>
<feature type="chain" id="PRO_5043806995" description="sphingomyelin phosphodiesterase" evidence="15">
    <location>
        <begin position="22"/>
        <end position="455"/>
    </location>
</feature>
<dbReference type="SUPFAM" id="SSF56219">
    <property type="entry name" value="DNase I-like"/>
    <property type="match status" value="1"/>
</dbReference>
<evidence type="ECO:0000256" key="7">
    <source>
        <dbReference type="ARBA" id="ARBA00022723"/>
    </source>
</evidence>
<evidence type="ECO:0000256" key="10">
    <source>
        <dbReference type="ARBA" id="ARBA00022919"/>
    </source>
</evidence>
<evidence type="ECO:0000256" key="8">
    <source>
        <dbReference type="ARBA" id="ARBA00022801"/>
    </source>
</evidence>
<evidence type="ECO:0000256" key="12">
    <source>
        <dbReference type="ARBA" id="ARBA00023098"/>
    </source>
</evidence>
<keyword evidence="10" id="KW-0746">Sphingolipid metabolism</keyword>
<keyword evidence="6 14" id="KW-0812">Transmembrane</keyword>
<evidence type="ECO:0000256" key="5">
    <source>
        <dbReference type="ARBA" id="ARBA00012369"/>
    </source>
</evidence>
<dbReference type="PANTHER" id="PTHR16320:SF24">
    <property type="entry name" value="PHOSPHODIESTERASE, PUTATIVE-RELATED"/>
    <property type="match status" value="1"/>
</dbReference>
<evidence type="ECO:0000256" key="11">
    <source>
        <dbReference type="ARBA" id="ARBA00022989"/>
    </source>
</evidence>
<dbReference type="EC" id="3.1.4.12" evidence="5"/>
<dbReference type="FunFam" id="3.60.10.10:FF:000094">
    <property type="entry name" value="Sphingomyelin phosphodiesterase 2"/>
    <property type="match status" value="1"/>
</dbReference>